<evidence type="ECO:0000313" key="2">
    <source>
        <dbReference type="EMBL" id="GMS79460.1"/>
    </source>
</evidence>
<feature type="non-terminal residue" evidence="2">
    <location>
        <position position="1"/>
    </location>
</feature>
<protein>
    <submittedName>
        <fullName evidence="2">Uncharacterized protein</fullName>
    </submittedName>
</protein>
<accession>A0AAV5S9T7</accession>
<dbReference type="AlphaFoldDB" id="A0AAV5S9T7"/>
<feature type="region of interest" description="Disordered" evidence="1">
    <location>
        <begin position="44"/>
        <end position="97"/>
    </location>
</feature>
<feature type="non-terminal residue" evidence="2">
    <location>
        <position position="286"/>
    </location>
</feature>
<comment type="caution">
    <text evidence="2">The sequence shown here is derived from an EMBL/GenBank/DDBJ whole genome shotgun (WGS) entry which is preliminary data.</text>
</comment>
<reference evidence="2" key="1">
    <citation type="submission" date="2023-10" db="EMBL/GenBank/DDBJ databases">
        <title>Genome assembly of Pristionchus species.</title>
        <authorList>
            <person name="Yoshida K."/>
            <person name="Sommer R.J."/>
        </authorList>
    </citation>
    <scope>NUCLEOTIDE SEQUENCE</scope>
    <source>
        <strain evidence="2">RS0144</strain>
    </source>
</reference>
<keyword evidence="3" id="KW-1185">Reference proteome</keyword>
<feature type="region of interest" description="Disordered" evidence="1">
    <location>
        <begin position="1"/>
        <end position="23"/>
    </location>
</feature>
<dbReference type="Proteomes" id="UP001432027">
    <property type="component" value="Unassembled WGS sequence"/>
</dbReference>
<evidence type="ECO:0000256" key="1">
    <source>
        <dbReference type="SAM" id="MobiDB-lite"/>
    </source>
</evidence>
<evidence type="ECO:0000313" key="3">
    <source>
        <dbReference type="Proteomes" id="UP001432027"/>
    </source>
</evidence>
<feature type="compositionally biased region" description="Basic and acidic residues" evidence="1">
    <location>
        <begin position="44"/>
        <end position="73"/>
    </location>
</feature>
<feature type="compositionally biased region" description="Acidic residues" evidence="1">
    <location>
        <begin position="74"/>
        <end position="83"/>
    </location>
</feature>
<proteinExistence type="predicted"/>
<dbReference type="EMBL" id="BTSX01000001">
    <property type="protein sequence ID" value="GMS79460.1"/>
    <property type="molecule type" value="Genomic_DNA"/>
</dbReference>
<organism evidence="2 3">
    <name type="scientific">Pristionchus entomophagus</name>
    <dbReference type="NCBI Taxonomy" id="358040"/>
    <lineage>
        <taxon>Eukaryota</taxon>
        <taxon>Metazoa</taxon>
        <taxon>Ecdysozoa</taxon>
        <taxon>Nematoda</taxon>
        <taxon>Chromadorea</taxon>
        <taxon>Rhabditida</taxon>
        <taxon>Rhabditina</taxon>
        <taxon>Diplogasteromorpha</taxon>
        <taxon>Diplogasteroidea</taxon>
        <taxon>Neodiplogasteridae</taxon>
        <taxon>Pristionchus</taxon>
    </lineage>
</organism>
<name>A0AAV5S9T7_9BILA</name>
<sequence>LSEEGEDEPEDVDDIEEELESSEDVILRGDLVLATTHQHLHIDGEIGHEHEARETRVDSVQPVHHECHGGDHGDDAEDEDEEGDQRHHSHATSEIVFGLHGEDDDDATAESRHHQSHQHRLLRVLHRETHRHEASGDREYAGEDEVHGEGATDALAADEHQVGHEEGAIGGEEPSSASALQIVLDIGIKEGNRRHRCHHSQHESDETEDLAYECHANRLLVELQRVLEGSIFSSESRLTASLGLVGRRHPTARHGRRDESGRGRLSLVALLLSAVSLLSPIAGIES</sequence>
<gene>
    <name evidence="2" type="ORF">PENTCL1PPCAC_1635</name>
</gene>